<comment type="function">
    <text evidence="13 14">May play the central regulatory role in sporulation. It may be an element of the effector pathway responsible for the activation of sporulation genes in response to nutritional stress. Spo0A may act in concert with spo0H (a sigma factor) to control the expression of some genes that are critical to the sporulation process.</text>
</comment>
<evidence type="ECO:0000256" key="13">
    <source>
        <dbReference type="ARBA" id="ARBA00024867"/>
    </source>
</evidence>
<reference evidence="21 22" key="1">
    <citation type="submission" date="2015-09" db="EMBL/GenBank/DDBJ databases">
        <authorList>
            <consortium name="Pathogen Informatics"/>
        </authorList>
    </citation>
    <scope>NUCLEOTIDE SEQUENCE [LARGE SCALE GENOMIC DNA]</scope>
    <source>
        <strain evidence="19 21">2789STDY5608866</strain>
        <strain evidence="18 22">2789STDY5834961</strain>
    </source>
</reference>
<dbReference type="SMART" id="SM00448">
    <property type="entry name" value="REC"/>
    <property type="match status" value="1"/>
</dbReference>
<organism evidence="18 22">
    <name type="scientific">Dorea longicatena</name>
    <dbReference type="NCBI Taxonomy" id="88431"/>
    <lineage>
        <taxon>Bacteria</taxon>
        <taxon>Bacillati</taxon>
        <taxon>Bacillota</taxon>
        <taxon>Clostridia</taxon>
        <taxon>Lachnospirales</taxon>
        <taxon>Lachnospiraceae</taxon>
        <taxon>Dorea</taxon>
    </lineage>
</organism>
<evidence type="ECO:0000256" key="16">
    <source>
        <dbReference type="PROSITE-ProRule" id="PRU00169"/>
    </source>
</evidence>
<evidence type="ECO:0000313" key="20">
    <source>
        <dbReference type="EMBL" id="MZK40853.1"/>
    </source>
</evidence>
<dbReference type="SUPFAM" id="SSF52172">
    <property type="entry name" value="CheY-like"/>
    <property type="match status" value="1"/>
</dbReference>
<name>A0A173TAA7_9FIRM</name>
<keyword evidence="11 14" id="KW-0010">Activator</keyword>
<evidence type="ECO:0000256" key="2">
    <source>
        <dbReference type="ARBA" id="ARBA00018672"/>
    </source>
</evidence>
<evidence type="ECO:0000256" key="11">
    <source>
        <dbReference type="ARBA" id="ARBA00023159"/>
    </source>
</evidence>
<dbReference type="InterPro" id="IPR014879">
    <property type="entry name" value="Spo0A_C"/>
</dbReference>
<dbReference type="eggNOG" id="COG2201">
    <property type="taxonomic scope" value="Bacteria"/>
</dbReference>
<keyword evidence="12 14" id="KW-0804">Transcription</keyword>
<protein>
    <recommendedName>
        <fullName evidence="2 14">Stage 0 sporulation protein A homolog</fullName>
    </recommendedName>
</protein>
<keyword evidence="5 16" id="KW-0597">Phosphoprotein</keyword>
<evidence type="ECO:0000256" key="5">
    <source>
        <dbReference type="ARBA" id="ARBA00022553"/>
    </source>
</evidence>
<dbReference type="InterPro" id="IPR012052">
    <property type="entry name" value="Spore_0_A"/>
</dbReference>
<dbReference type="EMBL" id="CYXO01000007">
    <property type="protein sequence ID" value="CUM98857.1"/>
    <property type="molecule type" value="Genomic_DNA"/>
</dbReference>
<feature type="binding site" evidence="15">
    <location>
        <position position="56"/>
    </location>
    <ligand>
        <name>Ca(2+)</name>
        <dbReference type="ChEBI" id="CHEBI:29108"/>
    </ligand>
</feature>
<dbReference type="GO" id="GO:0000160">
    <property type="term" value="P:phosphorelay signal transduction system"/>
    <property type="evidence" value="ECO:0007669"/>
    <property type="project" value="UniProtKB-UniRule"/>
</dbReference>
<evidence type="ECO:0000313" key="23">
    <source>
        <dbReference type="Proteomes" id="UP000472916"/>
    </source>
</evidence>
<keyword evidence="14 15" id="KW-0479">Metal-binding</keyword>
<accession>A0A173TAA7</accession>
<dbReference type="GO" id="GO:0030435">
    <property type="term" value="P:sporulation resulting in formation of a cellular spore"/>
    <property type="evidence" value="ECO:0007669"/>
    <property type="project" value="UniProtKB-UniRule"/>
</dbReference>
<evidence type="ECO:0000256" key="1">
    <source>
        <dbReference type="ARBA" id="ARBA00004496"/>
    </source>
</evidence>
<dbReference type="GO" id="GO:0005509">
    <property type="term" value="F:calcium ion binding"/>
    <property type="evidence" value="ECO:0007669"/>
    <property type="project" value="UniProtKB-UniRule"/>
</dbReference>
<comment type="cofactor">
    <cofactor evidence="14 15">
        <name>Ca(2+)</name>
        <dbReference type="ChEBI" id="CHEBI:29108"/>
    </cofactor>
    <text evidence="14 15">Binds 1 Ca(2+) ion per subunit.</text>
</comment>
<dbReference type="GO" id="GO:0003677">
    <property type="term" value="F:DNA binding"/>
    <property type="evidence" value="ECO:0007669"/>
    <property type="project" value="UniProtKB-KW"/>
</dbReference>
<dbReference type="Proteomes" id="UP000095597">
    <property type="component" value="Unassembled WGS sequence"/>
</dbReference>
<dbReference type="InterPro" id="IPR016032">
    <property type="entry name" value="Sig_transdc_resp-reg_C-effctor"/>
</dbReference>
<dbReference type="GO" id="GO:0042173">
    <property type="term" value="P:regulation of sporulation resulting in formation of a cellular spore"/>
    <property type="evidence" value="ECO:0007669"/>
    <property type="project" value="InterPro"/>
</dbReference>
<evidence type="ECO:0000256" key="10">
    <source>
        <dbReference type="ARBA" id="ARBA00023125"/>
    </source>
</evidence>
<keyword evidence="10 14" id="KW-0238">DNA-binding</keyword>
<keyword evidence="3 14" id="KW-0963">Cytoplasm</keyword>
<keyword evidence="8 14" id="KW-0902">Two-component regulatory system</keyword>
<evidence type="ECO:0000256" key="14">
    <source>
        <dbReference type="PIRNR" id="PIRNR002937"/>
    </source>
</evidence>
<evidence type="ECO:0000313" key="22">
    <source>
        <dbReference type="Proteomes" id="UP000095597"/>
    </source>
</evidence>
<dbReference type="InterPro" id="IPR050595">
    <property type="entry name" value="Bact_response_regulator"/>
</dbReference>
<evidence type="ECO:0000259" key="17">
    <source>
        <dbReference type="PROSITE" id="PS50110"/>
    </source>
</evidence>
<keyword evidence="7 14" id="KW-0749">Sporulation</keyword>
<dbReference type="GO" id="GO:0005737">
    <property type="term" value="C:cytoplasm"/>
    <property type="evidence" value="ECO:0007669"/>
    <property type="project" value="UniProtKB-SubCell"/>
</dbReference>
<evidence type="ECO:0000256" key="4">
    <source>
        <dbReference type="ARBA" id="ARBA00022491"/>
    </source>
</evidence>
<dbReference type="Pfam" id="PF08769">
    <property type="entry name" value="Spo0A_C"/>
    <property type="match status" value="1"/>
</dbReference>
<comment type="subcellular location">
    <subcellularLocation>
        <location evidence="1 14">Cytoplasm</location>
    </subcellularLocation>
</comment>
<gene>
    <name evidence="18" type="primary">spo0A</name>
    <name evidence="19" type="ORF">ERS852423_02261</name>
    <name evidence="18" type="ORF">ERS852573_01425</name>
    <name evidence="20" type="ORF">GT528_03855</name>
</gene>
<keyword evidence="9 14" id="KW-0805">Transcription regulation</keyword>
<evidence type="ECO:0000313" key="21">
    <source>
        <dbReference type="Proteomes" id="UP000095439"/>
    </source>
</evidence>
<dbReference type="GO" id="GO:0003700">
    <property type="term" value="F:DNA-binding transcription factor activity"/>
    <property type="evidence" value="ECO:0007669"/>
    <property type="project" value="InterPro"/>
</dbReference>
<sequence>MREVNVAIADDNERILDMLGEIIEQDQDLNLIGKADNGEDIYHLIKEKKPDVVLLDLIMPKMDGLSVMEKVNMDEQITKRPEFIIVTAVGQERITEDAFRKGASYYVMKPFHNDMILSRIKDAGNGERKNSSESESRNAVSKKQEYNLETRVTDMIHEIGIPAHIKGYHYLRDAIIMAVDDMDVLNAITKVLYPTIAKMHQTTASRVERAIRHAIEVAWSRGKLDTLDELFGYTVSNGKGKPTNSEFIALIADTIRLENKNR</sequence>
<dbReference type="PANTHER" id="PTHR44591">
    <property type="entry name" value="STRESS RESPONSE REGULATOR PROTEIN 1"/>
    <property type="match status" value="1"/>
</dbReference>
<evidence type="ECO:0000256" key="6">
    <source>
        <dbReference type="ARBA" id="ARBA00022837"/>
    </source>
</evidence>
<dbReference type="InterPro" id="IPR036388">
    <property type="entry name" value="WH-like_DNA-bd_sf"/>
</dbReference>
<dbReference type="PIRSF" id="PIRSF002937">
    <property type="entry name" value="Res_reg_Spo0A"/>
    <property type="match status" value="1"/>
</dbReference>
<dbReference type="Pfam" id="PF00072">
    <property type="entry name" value="Response_reg"/>
    <property type="match status" value="1"/>
</dbReference>
<dbReference type="EMBL" id="CYYY01000011">
    <property type="protein sequence ID" value="CUO09709.1"/>
    <property type="molecule type" value="Genomic_DNA"/>
</dbReference>
<proteinExistence type="predicted"/>
<keyword evidence="4 14" id="KW-0678">Repressor</keyword>
<evidence type="ECO:0000256" key="8">
    <source>
        <dbReference type="ARBA" id="ARBA00023012"/>
    </source>
</evidence>
<evidence type="ECO:0000313" key="18">
    <source>
        <dbReference type="EMBL" id="CUM98857.1"/>
    </source>
</evidence>
<dbReference type="RefSeq" id="WP_022415516.1">
    <property type="nucleotide sequence ID" value="NZ_CABIWY010000011.1"/>
</dbReference>
<evidence type="ECO:0000256" key="3">
    <source>
        <dbReference type="ARBA" id="ARBA00022490"/>
    </source>
</evidence>
<dbReference type="Gene3D" id="3.40.50.2300">
    <property type="match status" value="1"/>
</dbReference>
<dbReference type="AlphaFoldDB" id="A0A173TAA7"/>
<dbReference type="OrthoDB" id="9793299at2"/>
<feature type="binding site" evidence="15">
    <location>
        <position position="10"/>
    </location>
    <ligand>
        <name>Ca(2+)</name>
        <dbReference type="ChEBI" id="CHEBI:29108"/>
    </ligand>
</feature>
<feature type="modified residue" description="4-aspartylphosphate" evidence="16">
    <location>
        <position position="56"/>
    </location>
</feature>
<dbReference type="PANTHER" id="PTHR44591:SF3">
    <property type="entry name" value="RESPONSE REGULATORY DOMAIN-CONTAINING PROTEIN"/>
    <property type="match status" value="1"/>
</dbReference>
<dbReference type="PROSITE" id="PS50110">
    <property type="entry name" value="RESPONSE_REGULATORY"/>
    <property type="match status" value="1"/>
</dbReference>
<feature type="domain" description="Response regulatory" evidence="17">
    <location>
        <begin position="5"/>
        <end position="124"/>
    </location>
</feature>
<reference evidence="20 23" key="2">
    <citation type="journal article" date="2019" name="Nat. Med.">
        <title>A library of human gut bacterial isolates paired with longitudinal multiomics data enables mechanistic microbiome research.</title>
        <authorList>
            <person name="Poyet M."/>
            <person name="Groussin M."/>
            <person name="Gibbons S.M."/>
            <person name="Avila-Pacheco J."/>
            <person name="Jiang X."/>
            <person name="Kearney S.M."/>
            <person name="Perrotta A.R."/>
            <person name="Berdy B."/>
            <person name="Zhao S."/>
            <person name="Lieberman T.D."/>
            <person name="Swanson P.K."/>
            <person name="Smith M."/>
            <person name="Roesemann S."/>
            <person name="Alexander J.E."/>
            <person name="Rich S.A."/>
            <person name="Livny J."/>
            <person name="Vlamakis H."/>
            <person name="Clish C."/>
            <person name="Bullock K."/>
            <person name="Deik A."/>
            <person name="Scott J."/>
            <person name="Pierce K.A."/>
            <person name="Xavier R.J."/>
            <person name="Alm E.J."/>
        </authorList>
    </citation>
    <scope>NUCLEOTIDE SEQUENCE [LARGE SCALE GENOMIC DNA]</scope>
    <source>
        <strain evidence="20 23">BIOML-A6</strain>
    </source>
</reference>
<dbReference type="Proteomes" id="UP000472916">
    <property type="component" value="Unassembled WGS sequence"/>
</dbReference>
<feature type="binding site" evidence="15">
    <location>
        <position position="11"/>
    </location>
    <ligand>
        <name>Ca(2+)</name>
        <dbReference type="ChEBI" id="CHEBI:29108"/>
    </ligand>
</feature>
<evidence type="ECO:0000256" key="15">
    <source>
        <dbReference type="PIRSR" id="PIRSR002937-1"/>
    </source>
</evidence>
<evidence type="ECO:0000256" key="7">
    <source>
        <dbReference type="ARBA" id="ARBA00022969"/>
    </source>
</evidence>
<evidence type="ECO:0000313" key="19">
    <source>
        <dbReference type="EMBL" id="CUO09709.1"/>
    </source>
</evidence>
<dbReference type="GO" id="GO:0051606">
    <property type="term" value="P:detection of stimulus"/>
    <property type="evidence" value="ECO:0007669"/>
    <property type="project" value="UniProtKB-UniRule"/>
</dbReference>
<dbReference type="SUPFAM" id="SSF46894">
    <property type="entry name" value="C-terminal effector domain of the bipartite response regulators"/>
    <property type="match status" value="1"/>
</dbReference>
<evidence type="ECO:0000256" key="9">
    <source>
        <dbReference type="ARBA" id="ARBA00023015"/>
    </source>
</evidence>
<evidence type="ECO:0000256" key="12">
    <source>
        <dbReference type="ARBA" id="ARBA00023163"/>
    </source>
</evidence>
<dbReference type="EMBL" id="WWSC01000003">
    <property type="protein sequence ID" value="MZK40853.1"/>
    <property type="molecule type" value="Genomic_DNA"/>
</dbReference>
<dbReference type="NCBIfam" id="TIGR02875">
    <property type="entry name" value="spore_0_A"/>
    <property type="match status" value="1"/>
</dbReference>
<dbReference type="Gene3D" id="1.10.10.10">
    <property type="entry name" value="Winged helix-like DNA-binding domain superfamily/Winged helix DNA-binding domain"/>
    <property type="match status" value="1"/>
</dbReference>
<dbReference type="InterPro" id="IPR011006">
    <property type="entry name" value="CheY-like_superfamily"/>
</dbReference>
<keyword evidence="6 14" id="KW-0106">Calcium</keyword>
<dbReference type="InterPro" id="IPR001789">
    <property type="entry name" value="Sig_transdc_resp-reg_receiver"/>
</dbReference>
<dbReference type="Proteomes" id="UP000095439">
    <property type="component" value="Unassembled WGS sequence"/>
</dbReference>